<comment type="function">
    <text evidence="1">Catalyzes the last step of tRNA splicing, the transfer of the splice junction 2'-phosphate from ligated tRNA to NAD to produce ADP-ribose 1''-2'' cyclic phosphate.</text>
</comment>
<evidence type="ECO:0000256" key="4">
    <source>
        <dbReference type="ARBA" id="ARBA00022679"/>
    </source>
</evidence>
<evidence type="ECO:0000256" key="3">
    <source>
        <dbReference type="ARBA" id="ARBA00012007"/>
    </source>
</evidence>
<dbReference type="InterPro" id="IPR002745">
    <property type="entry name" value="Ptrans_KptA/Tpt1"/>
</dbReference>
<dbReference type="EC" id="2.7.1.160" evidence="3"/>
<protein>
    <recommendedName>
        <fullName evidence="3">2'-phosphotransferase</fullName>
        <ecNumber evidence="3">2.7.1.160</ecNumber>
    </recommendedName>
</protein>
<keyword evidence="5" id="KW-0520">NAD</keyword>
<evidence type="ECO:0000256" key="5">
    <source>
        <dbReference type="ARBA" id="ARBA00023027"/>
    </source>
</evidence>
<evidence type="ECO:0000313" key="7">
    <source>
        <dbReference type="EMBL" id="NOV47922.1"/>
    </source>
</evidence>
<evidence type="ECO:0000256" key="2">
    <source>
        <dbReference type="ARBA" id="ARBA00009836"/>
    </source>
</evidence>
<dbReference type="Gene3D" id="1.10.10.970">
    <property type="entry name" value="RNA 2'-phosphotransferase, Tpt1/KptA family, N-terminal domain"/>
    <property type="match status" value="1"/>
</dbReference>
<accession>A0A6M2DNV4</accession>
<sequence>MSLSLITSDDCSISRRLSWLLRHGAQKVDIFISDEGFIKVHDILRHQSFKDITLEDILRVVSNNDKQRFSVRKNPGNGELEIKANQGHTISLNNLKLLEIPLITSYTEVIHGTYYSCWKAIKKEGLRRMKRMHIHFAKDLNSISGIRKNCQVLIYVDIKLALKDGYKFFESENQVILCPGNINGLLPKDYFLKVIDFKTNCPLSY</sequence>
<dbReference type="PANTHER" id="PTHR12684:SF2">
    <property type="entry name" value="TRNA 2'-PHOSPHOTRANSFERASE 1"/>
    <property type="match status" value="1"/>
</dbReference>
<dbReference type="Pfam" id="PF01885">
    <property type="entry name" value="PTS_2-RNA"/>
    <property type="match status" value="1"/>
</dbReference>
<comment type="similarity">
    <text evidence="2">Belongs to the KptA/TPT1 family.</text>
</comment>
<dbReference type="InterPro" id="IPR042080">
    <property type="entry name" value="RNA_2'-PTrans_N"/>
</dbReference>
<proteinExistence type="inferred from homology"/>
<dbReference type="GO" id="GO:0000215">
    <property type="term" value="F:tRNA 2'-phosphotransferase activity"/>
    <property type="evidence" value="ECO:0007669"/>
    <property type="project" value="UniProtKB-EC"/>
</dbReference>
<dbReference type="GO" id="GO:0006388">
    <property type="term" value="P:tRNA splicing, via endonucleolytic cleavage and ligation"/>
    <property type="evidence" value="ECO:0007669"/>
    <property type="project" value="TreeGrafter"/>
</dbReference>
<reference evidence="7" key="1">
    <citation type="submission" date="2020-03" db="EMBL/GenBank/DDBJ databases">
        <title>Transcriptomic Profiling of the Digestive Tract of the Rat Flea, Xenopsylla cheopis, Following Blood Feeding and Infection with Yersinia pestis.</title>
        <authorList>
            <person name="Bland D.M."/>
            <person name="Martens C.A."/>
            <person name="Virtaneva K."/>
            <person name="Kanakabandi K."/>
            <person name="Long D."/>
            <person name="Rosenke R."/>
            <person name="Saturday G.A."/>
            <person name="Hoyt F.H."/>
            <person name="Bruno D.P."/>
            <person name="Ribeiro J.M.C."/>
            <person name="Hinnebusch J."/>
        </authorList>
    </citation>
    <scope>NUCLEOTIDE SEQUENCE</scope>
</reference>
<keyword evidence="4 7" id="KW-0808">Transferase</keyword>
<dbReference type="AlphaFoldDB" id="A0A6M2DNV4"/>
<evidence type="ECO:0000256" key="1">
    <source>
        <dbReference type="ARBA" id="ARBA00003343"/>
    </source>
</evidence>
<organism evidence="7">
    <name type="scientific">Xenopsylla cheopis</name>
    <name type="common">Oriental rat flea</name>
    <name type="synonym">Pulex cheopis</name>
    <dbReference type="NCBI Taxonomy" id="163159"/>
    <lineage>
        <taxon>Eukaryota</taxon>
        <taxon>Metazoa</taxon>
        <taxon>Ecdysozoa</taxon>
        <taxon>Arthropoda</taxon>
        <taxon>Hexapoda</taxon>
        <taxon>Insecta</taxon>
        <taxon>Pterygota</taxon>
        <taxon>Neoptera</taxon>
        <taxon>Endopterygota</taxon>
        <taxon>Siphonaptera</taxon>
        <taxon>Pulicidae</taxon>
        <taxon>Xenopsyllinae</taxon>
        <taxon>Xenopsylla</taxon>
    </lineage>
</organism>
<dbReference type="PANTHER" id="PTHR12684">
    <property type="entry name" value="PUTATIVE PHOSPHOTRANSFERASE"/>
    <property type="match status" value="1"/>
</dbReference>
<dbReference type="InterPro" id="IPR042081">
    <property type="entry name" value="RNA_2'-PTrans_C"/>
</dbReference>
<evidence type="ECO:0000256" key="6">
    <source>
        <dbReference type="ARBA" id="ARBA00047949"/>
    </source>
</evidence>
<comment type="catalytic activity">
    <reaction evidence="6">
        <text>2'-phospho-[ligated tRNA] + NAD(+) = mature tRNA + ADP-alpha-D-ribose 1'',2''-cyclic phosphate + nicotinamide</text>
        <dbReference type="Rhea" id="RHEA:23324"/>
        <dbReference type="Rhea" id="RHEA-COMP:11106"/>
        <dbReference type="Rhea" id="RHEA-COMP:11107"/>
        <dbReference type="ChEBI" id="CHEBI:17154"/>
        <dbReference type="ChEBI" id="CHEBI:57540"/>
        <dbReference type="ChEBI" id="CHEBI:76596"/>
        <dbReference type="ChEBI" id="CHEBI:82883"/>
        <dbReference type="ChEBI" id="CHEBI:85027"/>
        <dbReference type="EC" id="2.7.1.160"/>
    </reaction>
</comment>
<dbReference type="EMBL" id="GIIL01004196">
    <property type="protein sequence ID" value="NOV47922.1"/>
    <property type="molecule type" value="Transcribed_RNA"/>
</dbReference>
<dbReference type="SUPFAM" id="SSF56399">
    <property type="entry name" value="ADP-ribosylation"/>
    <property type="match status" value="1"/>
</dbReference>
<dbReference type="Gene3D" id="3.20.170.30">
    <property type="match status" value="1"/>
</dbReference>
<name>A0A6M2DNV4_XENCH</name>